<reference evidence="1" key="2">
    <citation type="submission" date="2022-01" db="EMBL/GenBank/DDBJ databases">
        <authorList>
            <person name="Yamashiro T."/>
            <person name="Shiraishi A."/>
            <person name="Satake H."/>
            <person name="Nakayama K."/>
        </authorList>
    </citation>
    <scope>NUCLEOTIDE SEQUENCE</scope>
</reference>
<accession>A0ABQ5DNU2</accession>
<reference evidence="1" key="1">
    <citation type="journal article" date="2022" name="Int. J. Mol. Sci.">
        <title>Draft Genome of Tanacetum Coccineum: Genomic Comparison of Closely Related Tanacetum-Family Plants.</title>
        <authorList>
            <person name="Yamashiro T."/>
            <person name="Shiraishi A."/>
            <person name="Nakayama K."/>
            <person name="Satake H."/>
        </authorList>
    </citation>
    <scope>NUCLEOTIDE SEQUENCE</scope>
</reference>
<keyword evidence="2" id="KW-1185">Reference proteome</keyword>
<dbReference type="Proteomes" id="UP001151760">
    <property type="component" value="Unassembled WGS sequence"/>
</dbReference>
<name>A0ABQ5DNU2_9ASTR</name>
<protein>
    <submittedName>
        <fullName evidence="1">Uncharacterized protein</fullName>
    </submittedName>
</protein>
<gene>
    <name evidence="1" type="ORF">Tco_0940510</name>
</gene>
<evidence type="ECO:0000313" key="2">
    <source>
        <dbReference type="Proteomes" id="UP001151760"/>
    </source>
</evidence>
<organism evidence="1 2">
    <name type="scientific">Tanacetum coccineum</name>
    <dbReference type="NCBI Taxonomy" id="301880"/>
    <lineage>
        <taxon>Eukaryota</taxon>
        <taxon>Viridiplantae</taxon>
        <taxon>Streptophyta</taxon>
        <taxon>Embryophyta</taxon>
        <taxon>Tracheophyta</taxon>
        <taxon>Spermatophyta</taxon>
        <taxon>Magnoliopsida</taxon>
        <taxon>eudicotyledons</taxon>
        <taxon>Gunneridae</taxon>
        <taxon>Pentapetalae</taxon>
        <taxon>asterids</taxon>
        <taxon>campanulids</taxon>
        <taxon>Asterales</taxon>
        <taxon>Asteraceae</taxon>
        <taxon>Asteroideae</taxon>
        <taxon>Anthemideae</taxon>
        <taxon>Anthemidinae</taxon>
        <taxon>Tanacetum</taxon>
    </lineage>
</organism>
<sequence>MVPYNPTHPVGACTAVVAVGVGGNEVVRRVDVVAAAMEVESPRLKDWGLHYLLDKVVHAGTAPGPNCSDHTPITITNGEGMPRMRTFRETISQNKVQQMGGARGRAYAIDGGT</sequence>
<comment type="caution">
    <text evidence="1">The sequence shown here is derived from an EMBL/GenBank/DDBJ whole genome shotgun (WGS) entry which is preliminary data.</text>
</comment>
<evidence type="ECO:0000313" key="1">
    <source>
        <dbReference type="EMBL" id="GJT40645.1"/>
    </source>
</evidence>
<proteinExistence type="predicted"/>
<dbReference type="EMBL" id="BQNB010015493">
    <property type="protein sequence ID" value="GJT40645.1"/>
    <property type="molecule type" value="Genomic_DNA"/>
</dbReference>